<feature type="transmembrane region" description="Helical" evidence="13">
    <location>
        <begin position="45"/>
        <end position="63"/>
    </location>
</feature>
<comment type="subcellular location">
    <subcellularLocation>
        <location evidence="2">Cell membrane</location>
        <topology evidence="2">Multi-pass membrane protein</topology>
    </subcellularLocation>
</comment>
<keyword evidence="8" id="KW-0249">Electron transport</keyword>
<dbReference type="EMBL" id="JAAEDH010000029">
    <property type="protein sequence ID" value="MBR0657255.1"/>
    <property type="molecule type" value="Genomic_DNA"/>
</dbReference>
<dbReference type="GO" id="GO:0005886">
    <property type="term" value="C:plasma membrane"/>
    <property type="evidence" value="ECO:0007669"/>
    <property type="project" value="UniProtKB-SubCell"/>
</dbReference>
<dbReference type="InterPro" id="IPR016174">
    <property type="entry name" value="Di-haem_cyt_TM"/>
</dbReference>
<evidence type="ECO:0000256" key="5">
    <source>
        <dbReference type="ARBA" id="ARBA00022617"/>
    </source>
</evidence>
<dbReference type="GO" id="GO:0020037">
    <property type="term" value="F:heme binding"/>
    <property type="evidence" value="ECO:0007669"/>
    <property type="project" value="TreeGrafter"/>
</dbReference>
<sequence>MSWSRAQRRLHWWVAGLVLFSAALGFWMVALPFSALAAKFLGYQLHKSLGIIVFALVLWRLVLRLTRGRPKGEGGWPAAAGHAALYALLLAMPVVGYLMAASAPGAVETTLFLVIPVPHVVGPDAARFAVLQWVHWAGAVLLLTLVAGHVAMAIRHHRAGSAILTRLWRGS</sequence>
<keyword evidence="5" id="KW-0349">Heme</keyword>
<evidence type="ECO:0000256" key="1">
    <source>
        <dbReference type="ARBA" id="ARBA00001970"/>
    </source>
</evidence>
<dbReference type="InterPro" id="IPR052168">
    <property type="entry name" value="Cytochrome_b561_oxidase"/>
</dbReference>
<comment type="similarity">
    <text evidence="12">Belongs to the cytochrome b561 family.</text>
</comment>
<dbReference type="Proteomes" id="UP001196068">
    <property type="component" value="Unassembled WGS sequence"/>
</dbReference>
<evidence type="ECO:0000256" key="3">
    <source>
        <dbReference type="ARBA" id="ARBA00022448"/>
    </source>
</evidence>
<evidence type="ECO:0000256" key="4">
    <source>
        <dbReference type="ARBA" id="ARBA00022475"/>
    </source>
</evidence>
<evidence type="ECO:0000256" key="12">
    <source>
        <dbReference type="ARBA" id="ARBA00037975"/>
    </source>
</evidence>
<feature type="transmembrane region" description="Helical" evidence="13">
    <location>
        <begin position="133"/>
        <end position="154"/>
    </location>
</feature>
<evidence type="ECO:0000256" key="8">
    <source>
        <dbReference type="ARBA" id="ARBA00022982"/>
    </source>
</evidence>
<evidence type="ECO:0000313" key="15">
    <source>
        <dbReference type="EMBL" id="MBR0657255.1"/>
    </source>
</evidence>
<evidence type="ECO:0000256" key="13">
    <source>
        <dbReference type="SAM" id="Phobius"/>
    </source>
</evidence>
<evidence type="ECO:0000259" key="14">
    <source>
        <dbReference type="Pfam" id="PF01292"/>
    </source>
</evidence>
<evidence type="ECO:0000256" key="6">
    <source>
        <dbReference type="ARBA" id="ARBA00022692"/>
    </source>
</evidence>
<keyword evidence="4" id="KW-1003">Cell membrane</keyword>
<organism evidence="15 16">
    <name type="scientific">Plastoroseomonas arctica</name>
    <dbReference type="NCBI Taxonomy" id="1509237"/>
    <lineage>
        <taxon>Bacteria</taxon>
        <taxon>Pseudomonadati</taxon>
        <taxon>Pseudomonadota</taxon>
        <taxon>Alphaproteobacteria</taxon>
        <taxon>Acetobacterales</taxon>
        <taxon>Acetobacteraceae</taxon>
        <taxon>Plastoroseomonas</taxon>
    </lineage>
</organism>
<evidence type="ECO:0000313" key="16">
    <source>
        <dbReference type="Proteomes" id="UP001196068"/>
    </source>
</evidence>
<keyword evidence="6 13" id="KW-0812">Transmembrane</keyword>
<gene>
    <name evidence="15" type="ORF">GXW79_19420</name>
</gene>
<evidence type="ECO:0000256" key="7">
    <source>
        <dbReference type="ARBA" id="ARBA00022723"/>
    </source>
</evidence>
<evidence type="ECO:0000256" key="9">
    <source>
        <dbReference type="ARBA" id="ARBA00022989"/>
    </source>
</evidence>
<evidence type="ECO:0000256" key="10">
    <source>
        <dbReference type="ARBA" id="ARBA00023004"/>
    </source>
</evidence>
<keyword evidence="3" id="KW-0813">Transport</keyword>
<keyword evidence="9 13" id="KW-1133">Transmembrane helix</keyword>
<dbReference type="Pfam" id="PF01292">
    <property type="entry name" value="Ni_hydr_CYTB"/>
    <property type="match status" value="1"/>
</dbReference>
<keyword evidence="10" id="KW-0408">Iron</keyword>
<feature type="transmembrane region" description="Helical" evidence="13">
    <location>
        <begin position="12"/>
        <end position="33"/>
    </location>
</feature>
<comment type="caution">
    <text evidence="15">The sequence shown here is derived from an EMBL/GenBank/DDBJ whole genome shotgun (WGS) entry which is preliminary data.</text>
</comment>
<reference evidence="15" key="1">
    <citation type="submission" date="2020-01" db="EMBL/GenBank/DDBJ databases">
        <authorList>
            <person name="Rat A."/>
        </authorList>
    </citation>
    <scope>NUCLEOTIDE SEQUENCE</scope>
    <source>
        <strain evidence="15">LMG 28251</strain>
    </source>
</reference>
<dbReference type="PANTHER" id="PTHR30529:SF7">
    <property type="entry name" value="CYTOCHROME B561 BACTERIAL_NI-HYDROGENASE DOMAIN-CONTAINING PROTEIN"/>
    <property type="match status" value="1"/>
</dbReference>
<reference evidence="15" key="2">
    <citation type="journal article" date="2021" name="Syst. Appl. Microbiol.">
        <title>Roseomonas hellenica sp. nov., isolated from roots of wild-growing Alkanna tinctoria.</title>
        <authorList>
            <person name="Rat A."/>
            <person name="Naranjo H.D."/>
            <person name="Lebbe L."/>
            <person name="Cnockaert M."/>
            <person name="Krigas N."/>
            <person name="Grigoriadou K."/>
            <person name="Maloupa E."/>
            <person name="Willems A."/>
        </authorList>
    </citation>
    <scope>NUCLEOTIDE SEQUENCE</scope>
    <source>
        <strain evidence="15">LMG 28251</strain>
    </source>
</reference>
<dbReference type="SUPFAM" id="SSF81342">
    <property type="entry name" value="Transmembrane di-heme cytochromes"/>
    <property type="match status" value="1"/>
</dbReference>
<dbReference type="GO" id="GO:0009055">
    <property type="term" value="F:electron transfer activity"/>
    <property type="evidence" value="ECO:0007669"/>
    <property type="project" value="InterPro"/>
</dbReference>
<keyword evidence="11 13" id="KW-0472">Membrane</keyword>
<accession>A0AAF1KL10</accession>
<feature type="transmembrane region" description="Helical" evidence="13">
    <location>
        <begin position="83"/>
        <end position="103"/>
    </location>
</feature>
<comment type="cofactor">
    <cofactor evidence="1">
        <name>heme b</name>
        <dbReference type="ChEBI" id="CHEBI:60344"/>
    </cofactor>
</comment>
<dbReference type="PANTHER" id="PTHR30529">
    <property type="entry name" value="CYTOCHROME B561"/>
    <property type="match status" value="1"/>
</dbReference>
<dbReference type="AlphaFoldDB" id="A0AAF1KL10"/>
<keyword evidence="16" id="KW-1185">Reference proteome</keyword>
<name>A0AAF1KL10_9PROT</name>
<keyword evidence="7" id="KW-0479">Metal-binding</keyword>
<protein>
    <submittedName>
        <fullName evidence="15">Cytochrome b</fullName>
    </submittedName>
</protein>
<dbReference type="GO" id="GO:0022904">
    <property type="term" value="P:respiratory electron transport chain"/>
    <property type="evidence" value="ECO:0007669"/>
    <property type="project" value="InterPro"/>
</dbReference>
<proteinExistence type="inferred from homology"/>
<evidence type="ECO:0000256" key="2">
    <source>
        <dbReference type="ARBA" id="ARBA00004651"/>
    </source>
</evidence>
<dbReference type="InterPro" id="IPR011577">
    <property type="entry name" value="Cyt_b561_bac/Ni-Hgenase"/>
</dbReference>
<dbReference type="RefSeq" id="WP_211876123.1">
    <property type="nucleotide sequence ID" value="NZ_JAAEDH010000029.1"/>
</dbReference>
<dbReference type="GO" id="GO:0046872">
    <property type="term" value="F:metal ion binding"/>
    <property type="evidence" value="ECO:0007669"/>
    <property type="project" value="UniProtKB-KW"/>
</dbReference>
<feature type="domain" description="Cytochrome b561 bacterial/Ni-hydrogenase" evidence="14">
    <location>
        <begin position="3"/>
        <end position="169"/>
    </location>
</feature>
<evidence type="ECO:0000256" key="11">
    <source>
        <dbReference type="ARBA" id="ARBA00023136"/>
    </source>
</evidence>